<evidence type="ECO:0000313" key="1">
    <source>
        <dbReference type="EMBL" id="OYR12567.1"/>
    </source>
</evidence>
<protein>
    <submittedName>
        <fullName evidence="1">Uncharacterized protein</fullName>
    </submittedName>
</protein>
<gene>
    <name evidence="1" type="ORF">CEV31_3555</name>
</gene>
<name>A0A256FCG5_9HYPH</name>
<dbReference type="Proteomes" id="UP000215590">
    <property type="component" value="Unassembled WGS sequence"/>
</dbReference>
<sequence length="45" mass="5245">MRDILVGDVTEVDLPSIVEIYNHAIDNTTTILVETRVNLEDRFKW</sequence>
<comment type="caution">
    <text evidence="1">The sequence shown here is derived from an EMBL/GenBank/DDBJ whole genome shotgun (WGS) entry which is preliminary data.</text>
</comment>
<reference evidence="1 2" key="1">
    <citation type="submission" date="2017-07" db="EMBL/GenBank/DDBJ databases">
        <title>Phylogenetic study on the rhizospheric bacterium Ochrobactrum sp. A44.</title>
        <authorList>
            <person name="Krzyzanowska D.M."/>
            <person name="Ossowicki A."/>
            <person name="Rajewska M."/>
            <person name="Maciag T."/>
            <person name="Kaczynski Z."/>
            <person name="Czerwicka M."/>
            <person name="Jafra S."/>
        </authorList>
    </citation>
    <scope>NUCLEOTIDE SEQUENCE [LARGE SCALE GENOMIC DNA]</scope>
    <source>
        <strain evidence="1 2">DSM 7216</strain>
    </source>
</reference>
<accession>A0A256FCG5</accession>
<dbReference type="EMBL" id="NNRJ01000055">
    <property type="protein sequence ID" value="OYR12567.1"/>
    <property type="molecule type" value="Genomic_DNA"/>
</dbReference>
<evidence type="ECO:0000313" key="2">
    <source>
        <dbReference type="Proteomes" id="UP000215590"/>
    </source>
</evidence>
<proteinExistence type="predicted"/>
<keyword evidence="2" id="KW-1185">Reference proteome</keyword>
<dbReference type="AlphaFoldDB" id="A0A256FCG5"/>
<organism evidence="1 2">
    <name type="scientific">Brucella thiophenivorans</name>
    <dbReference type="NCBI Taxonomy" id="571255"/>
    <lineage>
        <taxon>Bacteria</taxon>
        <taxon>Pseudomonadati</taxon>
        <taxon>Pseudomonadota</taxon>
        <taxon>Alphaproteobacteria</taxon>
        <taxon>Hyphomicrobiales</taxon>
        <taxon>Brucellaceae</taxon>
        <taxon>Brucella/Ochrobactrum group</taxon>
        <taxon>Brucella</taxon>
    </lineage>
</organism>